<dbReference type="AlphaFoldDB" id="A0A2W5AXQ8"/>
<reference evidence="2 4" key="1">
    <citation type="submission" date="2017-11" db="EMBL/GenBank/DDBJ databases">
        <title>Infants hospitalized years apart are colonized by the same room-sourced microbial strains.</title>
        <authorList>
            <person name="Brooks B."/>
            <person name="Olm M.R."/>
            <person name="Firek B.A."/>
            <person name="Baker R."/>
            <person name="Thomas B.C."/>
            <person name="Morowitz M.J."/>
            <person name="Banfield J.F."/>
        </authorList>
    </citation>
    <scope>NUCLEOTIDE SEQUENCE [LARGE SCALE GENOMIC DNA]</scope>
    <source>
        <strain evidence="2">S2_012_000_R3_87</strain>
    </source>
</reference>
<evidence type="ECO:0000313" key="4">
    <source>
        <dbReference type="Proteomes" id="UP000249451"/>
    </source>
</evidence>
<evidence type="ECO:0000256" key="1">
    <source>
        <dbReference type="SAM" id="SignalP"/>
    </source>
</evidence>
<sequence length="235" mass="23909">MNVKAISSRKRTWGRRAATTLAAMALSATAVISPAQAAPVGSLDHLGRPAPHVLNQIEQFANTPGLPDKAKSALESVVGFFRGDGDKDPGVYLPEGGPAFTQFAFPTMSMKCIGGKNKAVGTAMAVPGPAALPLPGVAAGEVNFVFTALGTGPAAKKQAIPMRVHWVNINNGRIGTTVLGNNGINPKGPGTVNGAAKTGPGTVLALLEGGVTTVEEDFGPSNCGFSPTVAMINVR</sequence>
<dbReference type="EMBL" id="QFNY01000209">
    <property type="protein sequence ID" value="PZO99324.1"/>
    <property type="molecule type" value="Genomic_DNA"/>
</dbReference>
<feature type="signal peptide" evidence="1">
    <location>
        <begin position="1"/>
        <end position="37"/>
    </location>
</feature>
<gene>
    <name evidence="2" type="ORF">DI609_08540</name>
    <name evidence="3" type="ORF">FYJ87_06715</name>
</gene>
<accession>A0A2W5AXQ8</accession>
<reference evidence="3 5" key="2">
    <citation type="submission" date="2019-08" db="EMBL/GenBank/DDBJ databases">
        <title>Draft genome of C. urealyticum strain VH4248.</title>
        <authorList>
            <person name="Navas J."/>
        </authorList>
    </citation>
    <scope>NUCLEOTIDE SEQUENCE [LARGE SCALE GENOMIC DNA]</scope>
    <source>
        <strain evidence="3 5">VH4248</strain>
    </source>
</reference>
<evidence type="ECO:0000313" key="2">
    <source>
        <dbReference type="EMBL" id="PZO99324.1"/>
    </source>
</evidence>
<protein>
    <recommendedName>
        <fullName evidence="6">Secreted protein</fullName>
    </recommendedName>
</protein>
<evidence type="ECO:0008006" key="6">
    <source>
        <dbReference type="Google" id="ProtNLM"/>
    </source>
</evidence>
<proteinExistence type="predicted"/>
<name>A0A2W5AXQ8_9CORY</name>
<dbReference type="EMBL" id="VSZI01000001">
    <property type="protein sequence ID" value="TYR20624.1"/>
    <property type="molecule type" value="Genomic_DNA"/>
</dbReference>
<evidence type="ECO:0000313" key="3">
    <source>
        <dbReference type="EMBL" id="TYR20624.1"/>
    </source>
</evidence>
<keyword evidence="1" id="KW-0732">Signal</keyword>
<dbReference type="Proteomes" id="UP000249451">
    <property type="component" value="Unassembled WGS sequence"/>
</dbReference>
<organism evidence="2 4">
    <name type="scientific">Corynebacterium urealyticum</name>
    <dbReference type="NCBI Taxonomy" id="43771"/>
    <lineage>
        <taxon>Bacteria</taxon>
        <taxon>Bacillati</taxon>
        <taxon>Actinomycetota</taxon>
        <taxon>Actinomycetes</taxon>
        <taxon>Mycobacteriales</taxon>
        <taxon>Corynebacteriaceae</taxon>
        <taxon>Corynebacterium</taxon>
    </lineage>
</organism>
<evidence type="ECO:0000313" key="5">
    <source>
        <dbReference type="Proteomes" id="UP000324726"/>
    </source>
</evidence>
<dbReference type="RefSeq" id="WP_148812527.1">
    <property type="nucleotide sequence ID" value="NZ_VSZI01000001.1"/>
</dbReference>
<comment type="caution">
    <text evidence="2">The sequence shown here is derived from an EMBL/GenBank/DDBJ whole genome shotgun (WGS) entry which is preliminary data.</text>
</comment>
<dbReference type="Proteomes" id="UP000324726">
    <property type="component" value="Unassembled WGS sequence"/>
</dbReference>
<feature type="chain" id="PRO_5036057725" description="Secreted protein" evidence="1">
    <location>
        <begin position="38"/>
        <end position="235"/>
    </location>
</feature>